<keyword evidence="13" id="KW-1185">Reference proteome</keyword>
<keyword evidence="3" id="KW-0378">Hydrolase</keyword>
<gene>
    <name evidence="12" type="ORF">N790_09610</name>
</gene>
<dbReference type="Pfam" id="PF00768">
    <property type="entry name" value="Peptidase_S11"/>
    <property type="match status" value="1"/>
</dbReference>
<feature type="chain" id="PRO_5001869281" description="Peptidase S11 D-alanyl-D-alanine carboxypeptidase A N-terminal domain-containing protein" evidence="10">
    <location>
        <begin position="20"/>
        <end position="272"/>
    </location>
</feature>
<dbReference type="InterPro" id="IPR018044">
    <property type="entry name" value="Peptidase_S11"/>
</dbReference>
<dbReference type="Proteomes" id="UP000029392">
    <property type="component" value="Unassembled WGS sequence"/>
</dbReference>
<dbReference type="GO" id="GO:0071555">
    <property type="term" value="P:cell wall organization"/>
    <property type="evidence" value="ECO:0007669"/>
    <property type="project" value="UniProtKB-KW"/>
</dbReference>
<keyword evidence="6" id="KW-0961">Cell wall biogenesis/degradation</keyword>
<evidence type="ECO:0000256" key="8">
    <source>
        <dbReference type="PIRSR" id="PIRSR618044-2"/>
    </source>
</evidence>
<dbReference type="InterPro" id="IPR012338">
    <property type="entry name" value="Beta-lactam/transpept-like"/>
</dbReference>
<dbReference type="eggNOG" id="COG1686">
    <property type="taxonomic scope" value="Bacteria"/>
</dbReference>
<feature type="binding site" evidence="8">
    <location>
        <position position="216"/>
    </location>
    <ligand>
        <name>substrate</name>
    </ligand>
</feature>
<evidence type="ECO:0000256" key="1">
    <source>
        <dbReference type="ARBA" id="ARBA00007164"/>
    </source>
</evidence>
<reference evidence="12 13" key="1">
    <citation type="submission" date="2013-09" db="EMBL/GenBank/DDBJ databases">
        <title>Genome sequencing of Arenimonas malthae.</title>
        <authorList>
            <person name="Chen F."/>
            <person name="Wang G."/>
        </authorList>
    </citation>
    <scope>NUCLEOTIDE SEQUENCE [LARGE SCALE GENOMIC DNA]</scope>
    <source>
        <strain evidence="12 13">CC-JY-1</strain>
    </source>
</reference>
<dbReference type="PRINTS" id="PR00725">
    <property type="entry name" value="DADACBPTASE1"/>
</dbReference>
<dbReference type="AlphaFoldDB" id="A0A091AZ81"/>
<dbReference type="GO" id="GO:0008360">
    <property type="term" value="P:regulation of cell shape"/>
    <property type="evidence" value="ECO:0007669"/>
    <property type="project" value="UniProtKB-KW"/>
</dbReference>
<dbReference type="GO" id="GO:0009002">
    <property type="term" value="F:serine-type D-Ala-D-Ala carboxypeptidase activity"/>
    <property type="evidence" value="ECO:0007669"/>
    <property type="project" value="InterPro"/>
</dbReference>
<accession>A0A091AZ81</accession>
<evidence type="ECO:0000256" key="5">
    <source>
        <dbReference type="ARBA" id="ARBA00022984"/>
    </source>
</evidence>
<protein>
    <recommendedName>
        <fullName evidence="11">Peptidase S11 D-alanyl-D-alanine carboxypeptidase A N-terminal domain-containing protein</fullName>
    </recommendedName>
</protein>
<evidence type="ECO:0000313" key="13">
    <source>
        <dbReference type="Proteomes" id="UP000029392"/>
    </source>
</evidence>
<proteinExistence type="inferred from homology"/>
<dbReference type="PANTHER" id="PTHR21581">
    <property type="entry name" value="D-ALANYL-D-ALANINE CARBOXYPEPTIDASE"/>
    <property type="match status" value="1"/>
</dbReference>
<comment type="caution">
    <text evidence="12">The sequence shown here is derived from an EMBL/GenBank/DDBJ whole genome shotgun (WGS) entry which is preliminary data.</text>
</comment>
<evidence type="ECO:0000256" key="10">
    <source>
        <dbReference type="SAM" id="SignalP"/>
    </source>
</evidence>
<organism evidence="12 13">
    <name type="scientific">Arenimonas malthae CC-JY-1</name>
    <dbReference type="NCBI Taxonomy" id="1384054"/>
    <lineage>
        <taxon>Bacteria</taxon>
        <taxon>Pseudomonadati</taxon>
        <taxon>Pseudomonadota</taxon>
        <taxon>Gammaproteobacteria</taxon>
        <taxon>Lysobacterales</taxon>
        <taxon>Lysobacteraceae</taxon>
        <taxon>Arenimonas</taxon>
    </lineage>
</organism>
<feature type="active site" evidence="7">
    <location>
        <position position="110"/>
    </location>
</feature>
<evidence type="ECO:0000256" key="2">
    <source>
        <dbReference type="ARBA" id="ARBA00022729"/>
    </source>
</evidence>
<comment type="similarity">
    <text evidence="1 9">Belongs to the peptidase S11 family.</text>
</comment>
<dbReference type="InterPro" id="IPR001967">
    <property type="entry name" value="Peptidase_S11_N"/>
</dbReference>
<dbReference type="GO" id="GO:0009252">
    <property type="term" value="P:peptidoglycan biosynthetic process"/>
    <property type="evidence" value="ECO:0007669"/>
    <property type="project" value="UniProtKB-KW"/>
</dbReference>
<evidence type="ECO:0000256" key="9">
    <source>
        <dbReference type="RuleBase" id="RU004016"/>
    </source>
</evidence>
<dbReference type="STRING" id="1384054.N790_09610"/>
<dbReference type="RefSeq" id="WP_211251988.1">
    <property type="nucleotide sequence ID" value="NZ_AVCH01000179.1"/>
</dbReference>
<dbReference type="Gene3D" id="3.40.710.10">
    <property type="entry name" value="DD-peptidase/beta-lactamase superfamily"/>
    <property type="match status" value="1"/>
</dbReference>
<feature type="signal peptide" evidence="10">
    <location>
        <begin position="1"/>
        <end position="19"/>
    </location>
</feature>
<sequence length="272" mass="28786">MFRWLAAALLCLACATAQASVPRDAYPSVARAYWVEIDGRPTWAGQPDQPLPMASLAKLMTALLLAEHGQLDGTVVVSRGAAAATGTRLGLRAGERFRASDLFTAMLVRSANDACRALADWRGGDLATFVAMMNARAAELGMHDTTFANACGHDAPGQASSVRDLAKLARAAMAEPLIAADAKRETFAFRSLGGRAFSVRSTNALLGQFPGAIGLKTGFTPGAGRCLIALAERDGHEVLAILLHAPDRWWDTVALLELAFDEARRAPATAAR</sequence>
<dbReference type="PATRIC" id="fig|1384054.3.peg.2032"/>
<dbReference type="GO" id="GO:0006508">
    <property type="term" value="P:proteolysis"/>
    <property type="evidence" value="ECO:0007669"/>
    <property type="project" value="InterPro"/>
</dbReference>
<dbReference type="EMBL" id="AVCH01000179">
    <property type="protein sequence ID" value="KFN45638.1"/>
    <property type="molecule type" value="Genomic_DNA"/>
</dbReference>
<evidence type="ECO:0000256" key="7">
    <source>
        <dbReference type="PIRSR" id="PIRSR618044-1"/>
    </source>
</evidence>
<evidence type="ECO:0000256" key="4">
    <source>
        <dbReference type="ARBA" id="ARBA00022960"/>
    </source>
</evidence>
<feature type="active site" description="Acyl-ester intermediate" evidence="7">
    <location>
        <position position="55"/>
    </location>
</feature>
<evidence type="ECO:0000259" key="11">
    <source>
        <dbReference type="Pfam" id="PF00768"/>
    </source>
</evidence>
<dbReference type="PANTHER" id="PTHR21581:SF6">
    <property type="entry name" value="TRAFFICKING PROTEIN PARTICLE COMPLEX SUBUNIT 12"/>
    <property type="match status" value="1"/>
</dbReference>
<feature type="domain" description="Peptidase S11 D-alanyl-D-alanine carboxypeptidase A N-terminal" evidence="11">
    <location>
        <begin position="44"/>
        <end position="246"/>
    </location>
</feature>
<evidence type="ECO:0000256" key="3">
    <source>
        <dbReference type="ARBA" id="ARBA00022801"/>
    </source>
</evidence>
<name>A0A091AZ81_9GAMM</name>
<keyword evidence="5" id="KW-0573">Peptidoglycan synthesis</keyword>
<evidence type="ECO:0000313" key="12">
    <source>
        <dbReference type="EMBL" id="KFN45638.1"/>
    </source>
</evidence>
<feature type="active site" description="Proton acceptor" evidence="7">
    <location>
        <position position="58"/>
    </location>
</feature>
<evidence type="ECO:0000256" key="6">
    <source>
        <dbReference type="ARBA" id="ARBA00023316"/>
    </source>
</evidence>
<keyword evidence="2 10" id="KW-0732">Signal</keyword>
<keyword evidence="4" id="KW-0133">Cell shape</keyword>
<dbReference type="SUPFAM" id="SSF56601">
    <property type="entry name" value="beta-lactamase/transpeptidase-like"/>
    <property type="match status" value="1"/>
</dbReference>